<dbReference type="GO" id="GO:0003723">
    <property type="term" value="F:RNA binding"/>
    <property type="evidence" value="ECO:0007669"/>
    <property type="project" value="InterPro"/>
</dbReference>
<dbReference type="InterPro" id="IPR041708">
    <property type="entry name" value="PUS1/PUS2-like"/>
</dbReference>
<keyword evidence="10" id="KW-1185">Reference proteome</keyword>
<dbReference type="OrthoDB" id="10256309at2759"/>
<dbReference type="PANTHER" id="PTHR11142">
    <property type="entry name" value="PSEUDOURIDYLATE SYNTHASE"/>
    <property type="match status" value="1"/>
</dbReference>
<dbReference type="Proteomes" id="UP000567179">
    <property type="component" value="Unassembled WGS sequence"/>
</dbReference>
<evidence type="ECO:0000256" key="3">
    <source>
        <dbReference type="ARBA" id="ARBA00023235"/>
    </source>
</evidence>
<dbReference type="CDD" id="cd02568">
    <property type="entry name" value="PseudoU_synth_PUS1_PUS2"/>
    <property type="match status" value="1"/>
</dbReference>
<feature type="region of interest" description="Disordered" evidence="7">
    <location>
        <begin position="33"/>
        <end position="194"/>
    </location>
</feature>
<evidence type="ECO:0000256" key="5">
    <source>
        <dbReference type="PIRSR" id="PIRSR641708-1"/>
    </source>
</evidence>
<evidence type="ECO:0000259" key="8">
    <source>
        <dbReference type="Pfam" id="PF01416"/>
    </source>
</evidence>
<dbReference type="GO" id="GO:0009982">
    <property type="term" value="F:pseudouridine synthase activity"/>
    <property type="evidence" value="ECO:0007669"/>
    <property type="project" value="InterPro"/>
</dbReference>
<dbReference type="SUPFAM" id="SSF55120">
    <property type="entry name" value="Pseudouridine synthase"/>
    <property type="match status" value="1"/>
</dbReference>
<name>A0A8H5EXJ5_9AGAR</name>
<feature type="binding site" evidence="6">
    <location>
        <position position="317"/>
    </location>
    <ligand>
        <name>substrate</name>
    </ligand>
</feature>
<evidence type="ECO:0000313" key="10">
    <source>
        <dbReference type="Proteomes" id="UP000567179"/>
    </source>
</evidence>
<dbReference type="EMBL" id="JAACJJ010000042">
    <property type="protein sequence ID" value="KAF5316109.1"/>
    <property type="molecule type" value="Genomic_DNA"/>
</dbReference>
<feature type="region of interest" description="Disordered" evidence="7">
    <location>
        <begin position="592"/>
        <end position="639"/>
    </location>
</feature>
<feature type="compositionally biased region" description="Basic and acidic residues" evidence="7">
    <location>
        <begin position="132"/>
        <end position="181"/>
    </location>
</feature>
<dbReference type="FunFam" id="3.30.70.580:FF:000002">
    <property type="entry name" value="tRNA pseudouridine synthase"/>
    <property type="match status" value="1"/>
</dbReference>
<dbReference type="NCBIfam" id="TIGR00071">
    <property type="entry name" value="hisT_truA"/>
    <property type="match status" value="1"/>
</dbReference>
<dbReference type="InterPro" id="IPR020094">
    <property type="entry name" value="TruA/RsuA/RluB/E/F_N"/>
</dbReference>
<evidence type="ECO:0000256" key="4">
    <source>
        <dbReference type="ARBA" id="ARBA00036943"/>
    </source>
</evidence>
<feature type="compositionally biased region" description="Polar residues" evidence="7">
    <location>
        <begin position="600"/>
        <end position="609"/>
    </location>
</feature>
<dbReference type="InterPro" id="IPR020103">
    <property type="entry name" value="PsdUridine_synth_cat_dom_sf"/>
</dbReference>
<comment type="similarity">
    <text evidence="1">Belongs to the tRNA pseudouridine synthase TruA family.</text>
</comment>
<dbReference type="Pfam" id="PF01416">
    <property type="entry name" value="PseudoU_synth_1"/>
    <property type="match status" value="1"/>
</dbReference>
<feature type="active site" description="Nucleophile" evidence="5">
    <location>
        <position position="258"/>
    </location>
</feature>
<evidence type="ECO:0000256" key="6">
    <source>
        <dbReference type="PIRSR" id="PIRSR641708-2"/>
    </source>
</evidence>
<dbReference type="InterPro" id="IPR020097">
    <property type="entry name" value="PsdUridine_synth_TruA_a/b_dom"/>
</dbReference>
<gene>
    <name evidence="9" type="ORF">D9619_006397</name>
</gene>
<keyword evidence="2" id="KW-0819">tRNA processing</keyword>
<proteinExistence type="inferred from homology"/>
<evidence type="ECO:0000313" key="9">
    <source>
        <dbReference type="EMBL" id="KAF5316109.1"/>
    </source>
</evidence>
<dbReference type="AlphaFoldDB" id="A0A8H5EXJ5"/>
<evidence type="ECO:0000256" key="7">
    <source>
        <dbReference type="SAM" id="MobiDB-lite"/>
    </source>
</evidence>
<dbReference type="InterPro" id="IPR001406">
    <property type="entry name" value="PsdUridine_synth_TruA"/>
</dbReference>
<protein>
    <recommendedName>
        <fullName evidence="8">Pseudouridine synthase I TruA alpha/beta domain-containing protein</fullName>
    </recommendedName>
</protein>
<reference evidence="9 10" key="1">
    <citation type="journal article" date="2020" name="ISME J.">
        <title>Uncovering the hidden diversity of litter-decomposition mechanisms in mushroom-forming fungi.</title>
        <authorList>
            <person name="Floudas D."/>
            <person name="Bentzer J."/>
            <person name="Ahren D."/>
            <person name="Johansson T."/>
            <person name="Persson P."/>
            <person name="Tunlid A."/>
        </authorList>
    </citation>
    <scope>NUCLEOTIDE SEQUENCE [LARGE SCALE GENOMIC DNA]</scope>
    <source>
        <strain evidence="9 10">CBS 101986</strain>
    </source>
</reference>
<dbReference type="InterPro" id="IPR020095">
    <property type="entry name" value="PsdUridine_synth_TruA_C"/>
</dbReference>
<dbReference type="Gene3D" id="3.30.70.580">
    <property type="entry name" value="Pseudouridine synthase I, catalytic domain, N-terminal subdomain"/>
    <property type="match status" value="1"/>
</dbReference>
<dbReference type="GO" id="GO:0005634">
    <property type="term" value="C:nucleus"/>
    <property type="evidence" value="ECO:0007669"/>
    <property type="project" value="TreeGrafter"/>
</dbReference>
<dbReference type="GO" id="GO:1990481">
    <property type="term" value="P:mRNA pseudouridine synthesis"/>
    <property type="evidence" value="ECO:0007669"/>
    <property type="project" value="TreeGrafter"/>
</dbReference>
<comment type="catalytic activity">
    <reaction evidence="4">
        <text>a uridine in tRNA = a pseudouridine in tRNA</text>
        <dbReference type="Rhea" id="RHEA:54572"/>
        <dbReference type="Rhea" id="RHEA-COMP:13339"/>
        <dbReference type="Rhea" id="RHEA-COMP:13934"/>
        <dbReference type="ChEBI" id="CHEBI:65314"/>
        <dbReference type="ChEBI" id="CHEBI:65315"/>
    </reaction>
</comment>
<sequence>MIAVVSLITAPRPQVLRSFVTALTRPTRLANHNLGAHRTLGRPSRFSSMSDGANSGLKRRADDTTDTMAEASSSKQPRLEAGAGPTAAQTSEATEDAHLSLSDKSGPMVTEDAGTSMEVDSQALAKGSETTTDPKKKARYPDRRNRPKNQDKDDNGDKIKGRDRGGRGRRTREDESPREPELDADGNPIPKAPKLPKRQCALMMGFCGSGYSGMQIQPDRSRTIEGVLFDALVKIGAVSQDNADNPTKVSLARAARTDAGVHAAGNVVSLKMILTIPGVKDIIARINEELPPEIRIWGYARTQNSFNARLVCDSRKYTYFFPTYLLIPPKPGSGLHKIWQQHAEKFPDAVSNNTSTVAHDFWEGHENSTKEEDLARKRKWRISSEQVEKLRMLANRYEGTHNFHNFTVGREFKDRSNNRYMKKIEISEPVVYGETEWISVLWHGQSFMLHQRKMMAILVLATRMGTPPRIISELYGQRDVLVPKMPSLGLLLEEPLFDSYNERMNVINAKLQPTDFDYRPHIDWSVHREKMDQFKEVFIYKNMREVEDRDGLFDAWIRSIDAYAGNDLLYLNPTGAVPEAAVIKQGERRPNPFREKRVFDTTSFPSTGLKSKLEVEDAEMEDTDEDEKLDKRHLEETEG</sequence>
<comment type="caution">
    <text evidence="9">The sequence shown here is derived from an EMBL/GenBank/DDBJ whole genome shotgun (WGS) entry which is preliminary data.</text>
</comment>
<keyword evidence="3" id="KW-0413">Isomerase</keyword>
<evidence type="ECO:0000256" key="1">
    <source>
        <dbReference type="ARBA" id="ARBA00009375"/>
    </source>
</evidence>
<organism evidence="9 10">
    <name type="scientific">Psilocybe cf. subviscida</name>
    <dbReference type="NCBI Taxonomy" id="2480587"/>
    <lineage>
        <taxon>Eukaryota</taxon>
        <taxon>Fungi</taxon>
        <taxon>Dikarya</taxon>
        <taxon>Basidiomycota</taxon>
        <taxon>Agaricomycotina</taxon>
        <taxon>Agaricomycetes</taxon>
        <taxon>Agaricomycetidae</taxon>
        <taxon>Agaricales</taxon>
        <taxon>Agaricineae</taxon>
        <taxon>Strophariaceae</taxon>
        <taxon>Psilocybe</taxon>
    </lineage>
</organism>
<dbReference type="Gene3D" id="3.30.70.660">
    <property type="entry name" value="Pseudouridine synthase I, catalytic domain, C-terminal subdomain"/>
    <property type="match status" value="1"/>
</dbReference>
<feature type="compositionally biased region" description="Basic and acidic residues" evidence="7">
    <location>
        <begin position="628"/>
        <end position="639"/>
    </location>
</feature>
<evidence type="ECO:0000256" key="2">
    <source>
        <dbReference type="ARBA" id="ARBA00022694"/>
    </source>
</evidence>
<feature type="compositionally biased region" description="Polar residues" evidence="7">
    <location>
        <begin position="66"/>
        <end position="76"/>
    </location>
</feature>
<feature type="domain" description="Pseudouridine synthase I TruA alpha/beta" evidence="8">
    <location>
        <begin position="394"/>
        <end position="498"/>
    </location>
</feature>
<accession>A0A8H5EXJ5</accession>
<dbReference type="GO" id="GO:0031119">
    <property type="term" value="P:tRNA pseudouridine synthesis"/>
    <property type="evidence" value="ECO:0007669"/>
    <property type="project" value="InterPro"/>
</dbReference>
<feature type="compositionally biased region" description="Acidic residues" evidence="7">
    <location>
        <begin position="616"/>
        <end position="627"/>
    </location>
</feature>
<dbReference type="PANTHER" id="PTHR11142:SF4">
    <property type="entry name" value="PSEUDOURIDYLATE SYNTHASE 1 HOMOLOG"/>
    <property type="match status" value="1"/>
</dbReference>